<feature type="transmembrane region" description="Helical" evidence="1">
    <location>
        <begin position="197"/>
        <end position="215"/>
    </location>
</feature>
<evidence type="ECO:0008006" key="4">
    <source>
        <dbReference type="Google" id="ProtNLM"/>
    </source>
</evidence>
<feature type="transmembrane region" description="Helical" evidence="1">
    <location>
        <begin position="424"/>
        <end position="445"/>
    </location>
</feature>
<dbReference type="PANTHER" id="PTHR38454:SF1">
    <property type="entry name" value="INTEGRAL MEMBRANE PROTEIN"/>
    <property type="match status" value="1"/>
</dbReference>
<evidence type="ECO:0000313" key="2">
    <source>
        <dbReference type="EMBL" id="PWB01948.1"/>
    </source>
</evidence>
<keyword evidence="1" id="KW-0472">Membrane</keyword>
<sequence length="862" mass="94734">MQSIISRYKSLFTFLAGIIVIAGIAFAFFYPDAAEGNQLRQHDMQQGAAIGQEAKAYAEATGEVSRWTNSLFSGMPNFQISPSYPSSRLFSWIGSVMSLGLPSPSSLLAMMMVGFFILLIVMKMRWYVALLGAIAYGFSSYFIIIIGAGHIWKFVTLAYIPPTIAGIILCYRGRYLAGGAMAAVFAMMQIASNHVQMTYYFLFVILAIVIAKLVAAIRAKEMRRWGIATGVLAIAAGLAVTANSPSLYLTYEYSKETMRGRHSELSQPATDNSNSTAGLDKDYITQYSYQPSETFSLLIPNIKGGASAKPEKGRMTTLGLSDLPDAREMVANGKIDSMQEQYLSYMSQYFGDPEGTNGPVYVGALIFALFILGCMIVRGPMKWALVILTVFSIVLAWGRHAMVFTDIMLSIAPMYSKFRTVESILVIAEFTMPLLAVMALQQLVADRSRLDSYRRPVIWSFGITLAICAIAFIAPSMFGSVITDNDRYIDNMITSQLMQQGYDAATARQFSLQNPAIYSAIESLREGLISTDAIRSFVITALGFVMIMLYIRRRISAAISMAVIGVIVLADLYSVNKRYLSHDSFVPRQLTAGAPIEMTPADRTILQDTGMNYRVMDIPRFYSADPSYYHKMIGGYHAAKLTRYQDIIDRHLANFTRGTESDADWNVLNMLNARYIVDMQGQPLRNPEALGNAWFVDRVSYVGTPDEEMAALSVINPASAAVADRKFESALGSSAPKTPGDTIIETSYAPNRLTYTANSAKGGVAVFSEVYFPWGWKATIDGQEVPLSRVNYVLRALPLPAGKHEIVMTFDPQSLHTTDTAATIAVFLIYLAAAGAIVTALRKGGRKPESETQTAETDASES</sequence>
<feature type="transmembrane region" description="Helical" evidence="1">
    <location>
        <begin position="126"/>
        <end position="145"/>
    </location>
</feature>
<feature type="transmembrane region" description="Helical" evidence="1">
    <location>
        <begin position="384"/>
        <end position="404"/>
    </location>
</feature>
<dbReference type="Proteomes" id="UP000244905">
    <property type="component" value="Unassembled WGS sequence"/>
</dbReference>
<dbReference type="AlphaFoldDB" id="A0A2V1IKL9"/>
<dbReference type="GeneID" id="82526361"/>
<evidence type="ECO:0000256" key="1">
    <source>
        <dbReference type="SAM" id="Phobius"/>
    </source>
</evidence>
<feature type="transmembrane region" description="Helical" evidence="1">
    <location>
        <begin position="358"/>
        <end position="377"/>
    </location>
</feature>
<feature type="transmembrane region" description="Helical" evidence="1">
    <location>
        <begin position="821"/>
        <end position="841"/>
    </location>
</feature>
<reference evidence="3" key="1">
    <citation type="submission" date="2018-02" db="EMBL/GenBank/DDBJ databases">
        <authorList>
            <person name="Clavel T."/>
            <person name="Strowig T."/>
        </authorList>
    </citation>
    <scope>NUCLEOTIDE SEQUENCE [LARGE SCALE GENOMIC DNA]</scope>
    <source>
        <strain evidence="3">DSM 103720</strain>
    </source>
</reference>
<keyword evidence="1" id="KW-1133">Transmembrane helix</keyword>
<dbReference type="PANTHER" id="PTHR38454">
    <property type="entry name" value="INTEGRAL MEMBRANE PROTEIN-RELATED"/>
    <property type="match status" value="1"/>
</dbReference>
<feature type="transmembrane region" description="Helical" evidence="1">
    <location>
        <begin position="151"/>
        <end position="170"/>
    </location>
</feature>
<keyword evidence="1" id="KW-0812">Transmembrane</keyword>
<dbReference type="InterPro" id="IPR018580">
    <property type="entry name" value="Uncharacterised_YfhO"/>
</dbReference>
<feature type="transmembrane region" description="Helical" evidence="1">
    <location>
        <begin position="92"/>
        <end position="119"/>
    </location>
</feature>
<keyword evidence="3" id="KW-1185">Reference proteome</keyword>
<name>A0A2V1IKL9_9BACT</name>
<accession>A0A2V1IKL9</accession>
<dbReference type="EMBL" id="PUEC01000017">
    <property type="protein sequence ID" value="PWB01948.1"/>
    <property type="molecule type" value="Genomic_DNA"/>
</dbReference>
<evidence type="ECO:0000313" key="3">
    <source>
        <dbReference type="Proteomes" id="UP000244905"/>
    </source>
</evidence>
<feature type="transmembrane region" description="Helical" evidence="1">
    <location>
        <begin position="175"/>
        <end position="191"/>
    </location>
</feature>
<comment type="caution">
    <text evidence="2">The sequence shown here is derived from an EMBL/GenBank/DDBJ whole genome shotgun (WGS) entry which is preliminary data.</text>
</comment>
<feature type="transmembrane region" description="Helical" evidence="1">
    <location>
        <begin position="457"/>
        <end position="478"/>
    </location>
</feature>
<feature type="transmembrane region" description="Helical" evidence="1">
    <location>
        <begin position="227"/>
        <end position="251"/>
    </location>
</feature>
<feature type="transmembrane region" description="Helical" evidence="1">
    <location>
        <begin position="533"/>
        <end position="551"/>
    </location>
</feature>
<proteinExistence type="predicted"/>
<feature type="transmembrane region" description="Helical" evidence="1">
    <location>
        <begin position="558"/>
        <end position="575"/>
    </location>
</feature>
<dbReference type="RefSeq" id="WP_107032499.1">
    <property type="nucleotide sequence ID" value="NZ_CAPEJN010000036.1"/>
</dbReference>
<feature type="transmembrane region" description="Helical" evidence="1">
    <location>
        <begin position="12"/>
        <end position="30"/>
    </location>
</feature>
<dbReference type="Pfam" id="PF09586">
    <property type="entry name" value="YfhO"/>
    <property type="match status" value="1"/>
</dbReference>
<organism evidence="2 3">
    <name type="scientific">Duncaniella muris</name>
    <dbReference type="NCBI Taxonomy" id="2094150"/>
    <lineage>
        <taxon>Bacteria</taxon>
        <taxon>Pseudomonadati</taxon>
        <taxon>Bacteroidota</taxon>
        <taxon>Bacteroidia</taxon>
        <taxon>Bacteroidales</taxon>
        <taxon>Muribaculaceae</taxon>
        <taxon>Duncaniella</taxon>
    </lineage>
</organism>
<protein>
    <recommendedName>
        <fullName evidence="4">YfhO family protein</fullName>
    </recommendedName>
</protein>
<gene>
    <name evidence="2" type="ORF">C5O23_08380</name>
</gene>